<reference evidence="1" key="1">
    <citation type="submission" date="2019-11" db="UniProtKB">
        <authorList>
            <consortium name="WormBaseParasite"/>
        </authorList>
    </citation>
    <scope>IDENTIFICATION</scope>
</reference>
<sequence>MQACSVATLAIGPVQIARSCESGVPIGRATRNNLA</sequence>
<accession>A0A5K3EVR3</accession>
<dbReference type="AlphaFoldDB" id="A0A5K3EVR3"/>
<proteinExistence type="predicted"/>
<evidence type="ECO:0000313" key="1">
    <source>
        <dbReference type="WBParaSite" id="MCU_003480-RC"/>
    </source>
</evidence>
<organism evidence="1">
    <name type="scientific">Mesocestoides corti</name>
    <name type="common">Flatworm</name>
    <dbReference type="NCBI Taxonomy" id="53468"/>
    <lineage>
        <taxon>Eukaryota</taxon>
        <taxon>Metazoa</taxon>
        <taxon>Spiralia</taxon>
        <taxon>Lophotrochozoa</taxon>
        <taxon>Platyhelminthes</taxon>
        <taxon>Cestoda</taxon>
        <taxon>Eucestoda</taxon>
        <taxon>Cyclophyllidea</taxon>
        <taxon>Mesocestoididae</taxon>
        <taxon>Mesocestoides</taxon>
    </lineage>
</organism>
<dbReference type="WBParaSite" id="MCU_003480-RC">
    <property type="protein sequence ID" value="MCU_003480-RC"/>
    <property type="gene ID" value="MCU_003480"/>
</dbReference>
<protein>
    <submittedName>
        <fullName evidence="1">ETS domain-containing protein</fullName>
    </submittedName>
</protein>
<name>A0A5K3EVR3_MESCO</name>